<dbReference type="VEuPathDB" id="GiardiaDB:SS50377_27645"/>
<accession>V6LPH1</accession>
<dbReference type="AlphaFoldDB" id="V6LPH1"/>
<dbReference type="EMBL" id="KI546073">
    <property type="protein sequence ID" value="EST46577.1"/>
    <property type="molecule type" value="Genomic_DNA"/>
</dbReference>
<protein>
    <recommendedName>
        <fullName evidence="2">TFIIB-type domain-containing protein</fullName>
    </recommendedName>
</protein>
<gene>
    <name evidence="1" type="ORF">SS50377_13381</name>
</gene>
<proteinExistence type="predicted"/>
<sequence>MNCPYCNAAEIFIRMDRRAGQNFCTKCSMVLSKIIDKELEARKFADSAATMARDRTGSQINRNQTNQKAEAAAHQVCMHCRIQQDIGRKALSVFYEYQAAAEVVKSMKSRNLEVVLSGCIYLQMQLDQNRKCGRHCENEAPELNQIRGKLVEFCSGKGRGKDPFEAQIVDLKKFLNVKAFSDVGECIVEVRKRVGDWPDQAINCVGKARNQLIKIEDEKVKLMTVFKYTCLIYGLLCFSGFRKDNLSRIITIAKADEKWFTEQLESVYKENKLVLDKCFEGMQQE</sequence>
<evidence type="ECO:0000313" key="1">
    <source>
        <dbReference type="EMBL" id="EST46577.1"/>
    </source>
</evidence>
<evidence type="ECO:0008006" key="2">
    <source>
        <dbReference type="Google" id="ProtNLM"/>
    </source>
</evidence>
<dbReference type="Gene3D" id="1.10.472.170">
    <property type="match status" value="1"/>
</dbReference>
<organism evidence="1">
    <name type="scientific">Spironucleus salmonicida</name>
    <dbReference type="NCBI Taxonomy" id="348837"/>
    <lineage>
        <taxon>Eukaryota</taxon>
        <taxon>Metamonada</taxon>
        <taxon>Diplomonadida</taxon>
        <taxon>Hexamitidae</taxon>
        <taxon>Hexamitinae</taxon>
        <taxon>Spironucleus</taxon>
    </lineage>
</organism>
<reference evidence="1" key="1">
    <citation type="journal article" date="2014" name="PLoS Genet.">
        <title>The Genome of Spironucleus salmonicida Highlights a Fish Pathogen Adapted to Fluctuating Environments.</title>
        <authorList>
            <person name="Xu F."/>
            <person name="Jerlstrom-Hultqvist J."/>
            <person name="Einarsson E."/>
            <person name="Astvaldsson A."/>
            <person name="Svard S.G."/>
            <person name="Andersson J.O."/>
        </authorList>
    </citation>
    <scope>NUCLEOTIDE SEQUENCE</scope>
</reference>
<name>V6LPH1_9EUKA</name>